<dbReference type="STRING" id="1121409.SAMN02745124_00100"/>
<organism evidence="2 3">
    <name type="scientific">Desulfofustis glycolicus DSM 9705</name>
    <dbReference type="NCBI Taxonomy" id="1121409"/>
    <lineage>
        <taxon>Bacteria</taxon>
        <taxon>Pseudomonadati</taxon>
        <taxon>Thermodesulfobacteriota</taxon>
        <taxon>Desulfobulbia</taxon>
        <taxon>Desulfobulbales</taxon>
        <taxon>Desulfocapsaceae</taxon>
        <taxon>Desulfofustis</taxon>
    </lineage>
</organism>
<evidence type="ECO:0000313" key="2">
    <source>
        <dbReference type="EMBL" id="SHH31993.1"/>
    </source>
</evidence>
<reference evidence="2 3" key="1">
    <citation type="submission" date="2016-11" db="EMBL/GenBank/DDBJ databases">
        <authorList>
            <person name="Jaros S."/>
            <person name="Januszkiewicz K."/>
            <person name="Wedrychowicz H."/>
        </authorList>
    </citation>
    <scope>NUCLEOTIDE SEQUENCE [LARGE SCALE GENOMIC DNA]</scope>
    <source>
        <strain evidence="2 3">DSM 9705</strain>
    </source>
</reference>
<name>A0A1M5S1S5_9BACT</name>
<feature type="chain" id="PRO_5012500036" evidence="1">
    <location>
        <begin position="22"/>
        <end position="183"/>
    </location>
</feature>
<gene>
    <name evidence="2" type="ORF">SAMN02745124_00100</name>
</gene>
<dbReference type="RefSeq" id="WP_073372872.1">
    <property type="nucleotide sequence ID" value="NZ_FQXS01000001.1"/>
</dbReference>
<keyword evidence="1" id="KW-0732">Signal</keyword>
<dbReference type="AlphaFoldDB" id="A0A1M5S1S5"/>
<dbReference type="Proteomes" id="UP000184139">
    <property type="component" value="Unassembled WGS sequence"/>
</dbReference>
<sequence>MKRKKRILLVCHCLLNSNAKIYPLADVAGAYIDAVSPSLAEGVGIIQLPCPETCYLGVNRWGMSKEQYDHPAFHSFCRNLLEPTMLQIQAFHRAGYSFVGVAGMDGSPNCGIEKTCVGLAGGDVCSHLFRHDPCRNLATIDGRGVFMDLLAELLQSVRIDIPFLALHTETTFETNENMRNTLP</sequence>
<dbReference type="InterPro" id="IPR054648">
    <property type="entry name" value="TudS-rel"/>
</dbReference>
<protein>
    <submittedName>
        <fullName evidence="2">Predicted secreted protein</fullName>
    </submittedName>
</protein>
<feature type="signal peptide" evidence="1">
    <location>
        <begin position="1"/>
        <end position="21"/>
    </location>
</feature>
<dbReference type="EMBL" id="FQXS01000001">
    <property type="protein sequence ID" value="SHH31993.1"/>
    <property type="molecule type" value="Genomic_DNA"/>
</dbReference>
<evidence type="ECO:0000256" key="1">
    <source>
        <dbReference type="SAM" id="SignalP"/>
    </source>
</evidence>
<dbReference type="NCBIfam" id="NF045597">
    <property type="entry name" value="TudS_rel_CD3072"/>
    <property type="match status" value="1"/>
</dbReference>
<keyword evidence="3" id="KW-1185">Reference proteome</keyword>
<proteinExistence type="predicted"/>
<evidence type="ECO:0000313" key="3">
    <source>
        <dbReference type="Proteomes" id="UP000184139"/>
    </source>
</evidence>
<accession>A0A1M5S1S5</accession>
<dbReference type="OrthoDB" id="5420310at2"/>